<dbReference type="OrthoDB" id="3064516at2759"/>
<feature type="binding site" evidence="16">
    <location>
        <position position="204"/>
    </location>
    <ligand>
        <name>Zn(2+)</name>
        <dbReference type="ChEBI" id="CHEBI:29105"/>
        <label>1</label>
    </ligand>
</feature>
<dbReference type="PROSITE" id="PS00758">
    <property type="entry name" value="ARGE_DAPE_CPG2_1"/>
    <property type="match status" value="1"/>
</dbReference>
<dbReference type="InterPro" id="IPR047177">
    <property type="entry name" value="Pept_M20A"/>
</dbReference>
<dbReference type="Proteomes" id="UP000095085">
    <property type="component" value="Unassembled WGS sequence"/>
</dbReference>
<dbReference type="GO" id="GO:0051603">
    <property type="term" value="P:proteolysis involved in protein catabolic process"/>
    <property type="evidence" value="ECO:0007669"/>
    <property type="project" value="TreeGrafter"/>
</dbReference>
<dbReference type="GO" id="GO:0000328">
    <property type="term" value="C:fungal-type vacuole lumen"/>
    <property type="evidence" value="ECO:0007669"/>
    <property type="project" value="TreeGrafter"/>
</dbReference>
<evidence type="ECO:0000256" key="15">
    <source>
        <dbReference type="PIRSR" id="PIRSR037217-1"/>
    </source>
</evidence>
<comment type="cofactor">
    <cofactor evidence="1">
        <name>Zn(2+)</name>
        <dbReference type="ChEBI" id="CHEBI:29105"/>
    </cofactor>
</comment>
<comment type="similarity">
    <text evidence="3">Belongs to the peptidase M20A family.</text>
</comment>
<dbReference type="InterPro" id="IPR001261">
    <property type="entry name" value="ArgE/DapE_CS"/>
</dbReference>
<name>A0A1E4RT81_9ASCO</name>
<organism evidence="18 19">
    <name type="scientific">Hyphopichia burtonii NRRL Y-1933</name>
    <dbReference type="NCBI Taxonomy" id="984485"/>
    <lineage>
        <taxon>Eukaryota</taxon>
        <taxon>Fungi</taxon>
        <taxon>Dikarya</taxon>
        <taxon>Ascomycota</taxon>
        <taxon>Saccharomycotina</taxon>
        <taxon>Pichiomycetes</taxon>
        <taxon>Debaryomycetaceae</taxon>
        <taxon>Hyphopichia</taxon>
    </lineage>
</organism>
<evidence type="ECO:0000256" key="8">
    <source>
        <dbReference type="ARBA" id="ARBA00022723"/>
    </source>
</evidence>
<evidence type="ECO:0000313" key="19">
    <source>
        <dbReference type="Proteomes" id="UP000095085"/>
    </source>
</evidence>
<dbReference type="GO" id="GO:0016020">
    <property type="term" value="C:membrane"/>
    <property type="evidence" value="ECO:0007669"/>
    <property type="project" value="UniProtKB-SubCell"/>
</dbReference>
<protein>
    <submittedName>
        <fullName evidence="18">Carboxypeptidase S</fullName>
    </submittedName>
</protein>
<dbReference type="Gene3D" id="1.10.150.900">
    <property type="match status" value="1"/>
</dbReference>
<evidence type="ECO:0000256" key="10">
    <source>
        <dbReference type="ARBA" id="ARBA00022833"/>
    </source>
</evidence>
<dbReference type="GO" id="GO:0046872">
    <property type="term" value="F:metal ion binding"/>
    <property type="evidence" value="ECO:0007669"/>
    <property type="project" value="UniProtKB-KW"/>
</dbReference>
<keyword evidence="14" id="KW-0325">Glycoprotein</keyword>
<evidence type="ECO:0000256" key="9">
    <source>
        <dbReference type="ARBA" id="ARBA00022801"/>
    </source>
</evidence>
<feature type="transmembrane region" description="Helical" evidence="17">
    <location>
        <begin position="25"/>
        <end position="47"/>
    </location>
</feature>
<keyword evidence="7 17" id="KW-0812">Transmembrane</keyword>
<dbReference type="RefSeq" id="XP_020079546.1">
    <property type="nucleotide sequence ID" value="XM_020219525.1"/>
</dbReference>
<evidence type="ECO:0000256" key="11">
    <source>
        <dbReference type="ARBA" id="ARBA00022843"/>
    </source>
</evidence>
<evidence type="ECO:0000256" key="6">
    <source>
        <dbReference type="ARBA" id="ARBA00022670"/>
    </source>
</evidence>
<dbReference type="GO" id="GO:0004181">
    <property type="term" value="F:metallocarboxypeptidase activity"/>
    <property type="evidence" value="ECO:0007669"/>
    <property type="project" value="InterPro"/>
</dbReference>
<gene>
    <name evidence="18" type="ORF">HYPBUDRAFT_133965</name>
</gene>
<keyword evidence="4" id="KW-1017">Isopeptide bond</keyword>
<keyword evidence="19" id="KW-1185">Reference proteome</keyword>
<sequence>MIGLPLDDASRTNLKSQFAKRRVSILSLIIFFFLLIIFFTSDAFPLFKIFLQPIDDNSLCPVHDKIVPKSFVEDNSTVIGILKDESFRLNSVEKLSGAIQVDTQIFDKPPDVPDAPEVWKKFKKFHKYLEKTFPVVFENTQVDYVNTYGLVFYLKGSNPDLKPVLLTAHQDVVPVQQSTLKDWTHPPFSGFYDGEKIYGRGASDCKNVLIAIMESLELLIKNDYKPARGVVAAFGFDEEASGFIGAKNIAKFLQEKFGKFSFHSLLDEGYGLTLDASTNQVVAAPAVGEKGYLDIVVDLTTPGGHSSISPDHTSIGMMGELAYIIEQDPYQPLLTNENPILHYLQCLAVNSEELPKLTRKTILRAGFDKFANAKIVKVLSDNILTKFLIRTSQAIDIISGGEKANALPENVKMVINHRVAIDSKVSDIQAHFTDRVLILAKKHDLQVISFGKEVFNVENKKGTIDIDFNSHSLEAAPISPSNDTVWKYVAATTRHIFEDLVFTNLTYPIITAPSLMPANTDTRYYWDLTKNIYRYSPFFAADMLKENKIHSVDEQLRFDSHLQLIAFFYEYVQNVDTPDADN</sequence>
<dbReference type="InterPro" id="IPR017141">
    <property type="entry name" value="Pept_M20_carboxypep"/>
</dbReference>
<dbReference type="FunFam" id="3.40.630.10:FF:000098">
    <property type="entry name" value="Gly-Xaa carboxypeptidase"/>
    <property type="match status" value="1"/>
</dbReference>
<comment type="subcellular location">
    <subcellularLocation>
        <location evidence="2">Membrane</location>
        <topology evidence="2">Single-pass membrane protein</topology>
    </subcellularLocation>
</comment>
<dbReference type="STRING" id="984485.A0A1E4RT81"/>
<dbReference type="CDD" id="cd05674">
    <property type="entry name" value="M20_yscS"/>
    <property type="match status" value="1"/>
</dbReference>
<feature type="binding site" evidence="16">
    <location>
        <position position="267"/>
    </location>
    <ligand>
        <name>Zn(2+)</name>
        <dbReference type="ChEBI" id="CHEBI:29105"/>
        <label>2</label>
    </ligand>
</feature>
<evidence type="ECO:0000256" key="1">
    <source>
        <dbReference type="ARBA" id="ARBA00001947"/>
    </source>
</evidence>
<evidence type="ECO:0000256" key="2">
    <source>
        <dbReference type="ARBA" id="ARBA00004167"/>
    </source>
</evidence>
<keyword evidence="6" id="KW-0645">Protease</keyword>
<keyword evidence="9" id="KW-0378">Hydrolase</keyword>
<dbReference type="GeneID" id="30994075"/>
<dbReference type="EMBL" id="KV454538">
    <property type="protein sequence ID" value="ODV70479.1"/>
    <property type="molecule type" value="Genomic_DNA"/>
</dbReference>
<proteinExistence type="inferred from homology"/>
<dbReference type="AlphaFoldDB" id="A0A1E4RT81"/>
<evidence type="ECO:0000256" key="7">
    <source>
        <dbReference type="ARBA" id="ARBA00022692"/>
    </source>
</evidence>
<evidence type="ECO:0000256" key="12">
    <source>
        <dbReference type="ARBA" id="ARBA00022989"/>
    </source>
</evidence>
<feature type="binding site" evidence="16">
    <location>
        <position position="204"/>
    </location>
    <ligand>
        <name>Zn(2+)</name>
        <dbReference type="ChEBI" id="CHEBI:29105"/>
        <label>2</label>
    </ligand>
</feature>
<dbReference type="Gene3D" id="3.40.630.10">
    <property type="entry name" value="Zn peptidases"/>
    <property type="match status" value="1"/>
</dbReference>
<dbReference type="PIRSF" id="PIRSF037217">
    <property type="entry name" value="Carboxypeptidase_S"/>
    <property type="match status" value="1"/>
</dbReference>
<keyword evidence="13 17" id="KW-0472">Membrane</keyword>
<evidence type="ECO:0000313" key="18">
    <source>
        <dbReference type="EMBL" id="ODV70479.1"/>
    </source>
</evidence>
<evidence type="ECO:0000256" key="3">
    <source>
        <dbReference type="ARBA" id="ARBA00006247"/>
    </source>
</evidence>
<keyword evidence="5 18" id="KW-0121">Carboxypeptidase</keyword>
<reference evidence="19" key="1">
    <citation type="submission" date="2016-05" db="EMBL/GenBank/DDBJ databases">
        <title>Comparative genomics of biotechnologically important yeasts.</title>
        <authorList>
            <consortium name="DOE Joint Genome Institute"/>
            <person name="Riley R."/>
            <person name="Haridas S."/>
            <person name="Wolfe K.H."/>
            <person name="Lopes M.R."/>
            <person name="Hittinger C.T."/>
            <person name="Goker M."/>
            <person name="Salamov A."/>
            <person name="Wisecaver J."/>
            <person name="Long T.M."/>
            <person name="Aerts A.L."/>
            <person name="Barry K."/>
            <person name="Choi C."/>
            <person name="Clum A."/>
            <person name="Coughlan A.Y."/>
            <person name="Deshpande S."/>
            <person name="Douglass A.P."/>
            <person name="Hanson S.J."/>
            <person name="Klenk H.-P."/>
            <person name="Labutti K."/>
            <person name="Lapidus A."/>
            <person name="Lindquist E."/>
            <person name="Lipzen A."/>
            <person name="Meier-Kolthoff J.P."/>
            <person name="Ohm R.A."/>
            <person name="Otillar R.P."/>
            <person name="Pangilinan J."/>
            <person name="Peng Y."/>
            <person name="Rokas A."/>
            <person name="Rosa C.A."/>
            <person name="Scheuner C."/>
            <person name="Sibirny A.A."/>
            <person name="Slot J.C."/>
            <person name="Stielow J.B."/>
            <person name="Sun H."/>
            <person name="Kurtzman C.P."/>
            <person name="Blackwell M."/>
            <person name="Grigoriev I.V."/>
            <person name="Jeffries T.W."/>
        </authorList>
    </citation>
    <scope>NUCLEOTIDE SEQUENCE [LARGE SCALE GENOMIC DNA]</scope>
    <source>
        <strain evidence="19">NRRL Y-1933</strain>
    </source>
</reference>
<evidence type="ECO:0000256" key="13">
    <source>
        <dbReference type="ARBA" id="ARBA00023136"/>
    </source>
</evidence>
<dbReference type="PANTHER" id="PTHR45962:SF1">
    <property type="entry name" value="N-FATTY-ACYL-AMINO ACID SYNTHASE_HYDROLASE PM20D1"/>
    <property type="match status" value="1"/>
</dbReference>
<evidence type="ECO:0000256" key="16">
    <source>
        <dbReference type="PIRSR" id="PIRSR037217-2"/>
    </source>
</evidence>
<dbReference type="PANTHER" id="PTHR45962">
    <property type="entry name" value="N-FATTY-ACYL-AMINO ACID SYNTHASE/HYDROLASE PM20D1"/>
    <property type="match status" value="1"/>
</dbReference>
<evidence type="ECO:0000256" key="17">
    <source>
        <dbReference type="SAM" id="Phobius"/>
    </source>
</evidence>
<feature type="active site" evidence="15">
    <location>
        <position position="171"/>
    </location>
</feature>
<dbReference type="SUPFAM" id="SSF53187">
    <property type="entry name" value="Zn-dependent exopeptidases"/>
    <property type="match status" value="1"/>
</dbReference>
<keyword evidence="12 17" id="KW-1133">Transmembrane helix</keyword>
<dbReference type="InterPro" id="IPR002933">
    <property type="entry name" value="Peptidase_M20"/>
</dbReference>
<keyword evidence="11" id="KW-0832">Ubl conjugation</keyword>
<dbReference type="Pfam" id="PF01546">
    <property type="entry name" value="Peptidase_M20"/>
    <property type="match status" value="1"/>
</dbReference>
<feature type="binding site" evidence="16">
    <location>
        <position position="239"/>
    </location>
    <ligand>
        <name>Zn(2+)</name>
        <dbReference type="ChEBI" id="CHEBI:29105"/>
        <label>1</label>
    </ligand>
</feature>
<evidence type="ECO:0000256" key="5">
    <source>
        <dbReference type="ARBA" id="ARBA00022645"/>
    </source>
</evidence>
<feature type="binding site" evidence="16">
    <location>
        <position position="169"/>
    </location>
    <ligand>
        <name>Zn(2+)</name>
        <dbReference type="ChEBI" id="CHEBI:29105"/>
        <label>2</label>
    </ligand>
</feature>
<keyword evidence="8 16" id="KW-0479">Metal-binding</keyword>
<accession>A0A1E4RT81</accession>
<evidence type="ECO:0000256" key="14">
    <source>
        <dbReference type="ARBA" id="ARBA00023180"/>
    </source>
</evidence>
<feature type="active site" description="Proton acceptor" evidence="15">
    <location>
        <position position="238"/>
    </location>
</feature>
<evidence type="ECO:0000256" key="4">
    <source>
        <dbReference type="ARBA" id="ARBA00022499"/>
    </source>
</evidence>
<keyword evidence="10 16" id="KW-0862">Zinc</keyword>
<feature type="binding site" evidence="16">
    <location>
        <position position="550"/>
    </location>
    <ligand>
        <name>Zn(2+)</name>
        <dbReference type="ChEBI" id="CHEBI:29105"/>
        <label>1</label>
    </ligand>
</feature>